<dbReference type="OrthoDB" id="7870782at2"/>
<name>A0A3T0N196_9RHOB</name>
<dbReference type="EMBL" id="CP033219">
    <property type="protein sequence ID" value="AZV77798.1"/>
    <property type="molecule type" value="Genomic_DNA"/>
</dbReference>
<dbReference type="Proteomes" id="UP000283063">
    <property type="component" value="Chromosome"/>
</dbReference>
<accession>A0A3T0N196</accession>
<keyword evidence="2" id="KW-1185">Reference proteome</keyword>
<evidence type="ECO:0000313" key="2">
    <source>
        <dbReference type="Proteomes" id="UP000283063"/>
    </source>
</evidence>
<gene>
    <name evidence="1" type="ORF">EBB79_07750</name>
</gene>
<protein>
    <submittedName>
        <fullName evidence="1">Uncharacterized protein</fullName>
    </submittedName>
</protein>
<evidence type="ECO:0000313" key="1">
    <source>
        <dbReference type="EMBL" id="AZV77798.1"/>
    </source>
</evidence>
<dbReference type="AlphaFoldDB" id="A0A3T0N196"/>
<reference evidence="1 2" key="1">
    <citation type="submission" date="2018-10" db="EMBL/GenBank/DDBJ databases">
        <title>Parasedimentitalea marina sp. nov., a psychrophilic bacterium isolated from deep seawater of the New Britain Trench.</title>
        <authorList>
            <person name="Cao J."/>
        </authorList>
    </citation>
    <scope>NUCLEOTIDE SEQUENCE [LARGE SCALE GENOMIC DNA]</scope>
    <source>
        <strain evidence="1 2">W43</strain>
    </source>
</reference>
<sequence length="71" mass="7951">METTELLQIAERLEAKIAGATDAARRSLQPEFNRVLSRLRASGVSVPPHLLRLDRTLGEEAIEAYFDNFPV</sequence>
<proteinExistence type="predicted"/>
<dbReference type="RefSeq" id="WP_127748358.1">
    <property type="nucleotide sequence ID" value="NZ_CP033219.1"/>
</dbReference>
<dbReference type="KEGG" id="sedi:EBB79_07750"/>
<organism evidence="1 2">
    <name type="scientific">Parasedimentitalea marina</name>
    <dbReference type="NCBI Taxonomy" id="2483033"/>
    <lineage>
        <taxon>Bacteria</taxon>
        <taxon>Pseudomonadati</taxon>
        <taxon>Pseudomonadota</taxon>
        <taxon>Alphaproteobacteria</taxon>
        <taxon>Rhodobacterales</taxon>
        <taxon>Paracoccaceae</taxon>
        <taxon>Parasedimentitalea</taxon>
    </lineage>
</organism>